<evidence type="ECO:0000313" key="1">
    <source>
        <dbReference type="EMBL" id="MPN35912.1"/>
    </source>
</evidence>
<reference evidence="1" key="1">
    <citation type="submission" date="2019-08" db="EMBL/GenBank/DDBJ databases">
        <authorList>
            <person name="Kucharzyk K."/>
            <person name="Murdoch R.W."/>
            <person name="Higgins S."/>
            <person name="Loffler F."/>
        </authorList>
    </citation>
    <scope>NUCLEOTIDE SEQUENCE</scope>
</reference>
<comment type="caution">
    <text evidence="1">The sequence shown here is derived from an EMBL/GenBank/DDBJ whole genome shotgun (WGS) entry which is preliminary data.</text>
</comment>
<name>A0A645HC17_9ZZZZ</name>
<sequence>MDARAIRQLREVQVFLDAGQHEIAGPVDRPVPARAGVGEGDDPFHLRCVLFQEADAHGDGAALTVSREHAVKGHSVQFQELVPAGALHKADDLAFIQRRSVAHDAVELAVEENAEMEFGIAHDLAGVVVRSDERVGNIGGEHLHHNFFSAAHSLTTSYSPFPL</sequence>
<gene>
    <name evidence="1" type="ORF">SDC9_183415</name>
</gene>
<dbReference type="AlphaFoldDB" id="A0A645HC17"/>
<dbReference type="EMBL" id="VSSQ01089767">
    <property type="protein sequence ID" value="MPN35912.1"/>
    <property type="molecule type" value="Genomic_DNA"/>
</dbReference>
<proteinExistence type="predicted"/>
<protein>
    <submittedName>
        <fullName evidence="1">Uncharacterized protein</fullName>
    </submittedName>
</protein>
<accession>A0A645HC17</accession>
<organism evidence="1">
    <name type="scientific">bioreactor metagenome</name>
    <dbReference type="NCBI Taxonomy" id="1076179"/>
    <lineage>
        <taxon>unclassified sequences</taxon>
        <taxon>metagenomes</taxon>
        <taxon>ecological metagenomes</taxon>
    </lineage>
</organism>